<accession>T0L4I1</accession>
<protein>
    <submittedName>
        <fullName evidence="1">Uncharacterized protein</fullName>
    </submittedName>
</protein>
<evidence type="ECO:0000313" key="2">
    <source>
        <dbReference type="Proteomes" id="UP000053780"/>
    </source>
</evidence>
<name>T0L4I1_9MICR</name>
<dbReference type="HOGENOM" id="CLU_1300033_0_0_1"/>
<sequence>MSCWATTNIFRCNYTFTSILLSQCKFVKAISKLIGELYMFNNIILTLSFSSKIKNIIILSFKISYTKLFYLPYRNILFNDSSMCSHCNQSKRKIDHMATRCKKMLGHNYIRRHNEILSRKRLRTHLVKQIIANKFIEIRVDTSIKTDVKIRYNKLDIVVIDNKFKEFIIFEIAIIRSINNSICANIGWYMILNITYECMLLEYRRRENLNTK</sequence>
<evidence type="ECO:0000313" key="1">
    <source>
        <dbReference type="EMBL" id="EQB62397.1"/>
    </source>
</evidence>
<dbReference type="Proteomes" id="UP000053780">
    <property type="component" value="Unassembled WGS sequence"/>
</dbReference>
<dbReference type="VEuPathDB" id="MicrosporidiaDB:NAPIS_ORF00025"/>
<reference evidence="1 2" key="1">
    <citation type="journal article" date="2013" name="BMC Genomics">
        <title>Genome sequencing and comparative genomics of honey bee microsporidia, Nosema apis reveal novel insights into host-parasite interactions.</title>
        <authorList>
            <person name="Chen Yp."/>
            <person name="Pettis J.S."/>
            <person name="Zhao Y."/>
            <person name="Liu X."/>
            <person name="Tallon L.J."/>
            <person name="Sadzewicz L.D."/>
            <person name="Li R."/>
            <person name="Zheng H."/>
            <person name="Huang S."/>
            <person name="Zhang X."/>
            <person name="Hamilton M.C."/>
            <person name="Pernal S.F."/>
            <person name="Melathopoulos A.P."/>
            <person name="Yan X."/>
            <person name="Evans J.D."/>
        </authorList>
    </citation>
    <scope>NUCLEOTIDE SEQUENCE [LARGE SCALE GENOMIC DNA]</scope>
    <source>
        <strain evidence="1 2">BRL 01</strain>
    </source>
</reference>
<gene>
    <name evidence="1" type="ORF">NAPIS_ORF00025</name>
</gene>
<dbReference type="AlphaFoldDB" id="T0L4I1"/>
<dbReference type="EMBL" id="KE646839">
    <property type="protein sequence ID" value="EQB62397.1"/>
    <property type="molecule type" value="Genomic_DNA"/>
</dbReference>
<keyword evidence="2" id="KW-1185">Reference proteome</keyword>
<proteinExistence type="predicted"/>
<organism evidence="1 2">
    <name type="scientific">Vairimorpha apis BRL 01</name>
    <dbReference type="NCBI Taxonomy" id="1037528"/>
    <lineage>
        <taxon>Eukaryota</taxon>
        <taxon>Fungi</taxon>
        <taxon>Fungi incertae sedis</taxon>
        <taxon>Microsporidia</taxon>
        <taxon>Nosematidae</taxon>
        <taxon>Vairimorpha</taxon>
    </lineage>
</organism>